<keyword evidence="2" id="KW-1185">Reference proteome</keyword>
<evidence type="ECO:0000313" key="2">
    <source>
        <dbReference type="Proteomes" id="UP000668403"/>
    </source>
</evidence>
<sequence>MNTNRYPSTDKHLIEDGGVSPRSYGLIAAAHRLLDEIVPWEARSLRTILRNIHGEPVGASSTERRALTALLNADLVHKVGAGSATKYIYPGQRIR</sequence>
<evidence type="ECO:0000313" key="1">
    <source>
        <dbReference type="EMBL" id="MBO2989259.1"/>
    </source>
</evidence>
<accession>A0A939QK88</accession>
<protein>
    <submittedName>
        <fullName evidence="1">Uncharacterized protein</fullName>
    </submittedName>
</protein>
<organism evidence="1 2">
    <name type="scientific">Leucobacter tardus</name>
    <dbReference type="NCBI Taxonomy" id="501483"/>
    <lineage>
        <taxon>Bacteria</taxon>
        <taxon>Bacillati</taxon>
        <taxon>Actinomycetota</taxon>
        <taxon>Actinomycetes</taxon>
        <taxon>Micrococcales</taxon>
        <taxon>Microbacteriaceae</taxon>
        <taxon>Leucobacter</taxon>
    </lineage>
</organism>
<comment type="caution">
    <text evidence="1">The sequence shown here is derived from an EMBL/GenBank/DDBJ whole genome shotgun (WGS) entry which is preliminary data.</text>
</comment>
<proteinExistence type="predicted"/>
<name>A0A939QK88_9MICO</name>
<reference evidence="1" key="1">
    <citation type="submission" date="2021-03" db="EMBL/GenBank/DDBJ databases">
        <title>Leucobacter chromiisoli sp. nov., isolated from chromium-containing soil of chemical plant.</title>
        <authorList>
            <person name="Xu Z."/>
        </authorList>
    </citation>
    <scope>NUCLEOTIDE SEQUENCE</scope>
    <source>
        <strain evidence="1">K 70/01</strain>
    </source>
</reference>
<dbReference type="Proteomes" id="UP000668403">
    <property type="component" value="Unassembled WGS sequence"/>
</dbReference>
<gene>
    <name evidence="1" type="ORF">J4H85_04505</name>
</gene>
<dbReference type="AlphaFoldDB" id="A0A939QK88"/>
<dbReference type="RefSeq" id="WP_208237176.1">
    <property type="nucleotide sequence ID" value="NZ_BAAAQU010000001.1"/>
</dbReference>
<dbReference type="EMBL" id="JAGFBF010000001">
    <property type="protein sequence ID" value="MBO2989259.1"/>
    <property type="molecule type" value="Genomic_DNA"/>
</dbReference>